<protein>
    <recommendedName>
        <fullName evidence="2">CNP1-like uncharacterized domain-containing protein</fullName>
    </recommendedName>
</protein>
<dbReference type="eggNOG" id="ENOG5031TYQ">
    <property type="taxonomic scope" value="Bacteria"/>
</dbReference>
<name>G2DYU3_9GAMM</name>
<dbReference type="EMBL" id="AFWT01000007">
    <property type="protein sequence ID" value="EGV32452.1"/>
    <property type="molecule type" value="Genomic_DNA"/>
</dbReference>
<dbReference type="AlphaFoldDB" id="G2DYU3"/>
<reference evidence="3 4" key="1">
    <citation type="submission" date="2011-06" db="EMBL/GenBank/DDBJ databases">
        <title>The draft genome of Thiorhodococcus drewsii AZ1.</title>
        <authorList>
            <consortium name="US DOE Joint Genome Institute (JGI-PGF)"/>
            <person name="Lucas S."/>
            <person name="Han J."/>
            <person name="Lapidus A."/>
            <person name="Cheng J.-F."/>
            <person name="Goodwin L."/>
            <person name="Pitluck S."/>
            <person name="Peters L."/>
            <person name="Land M.L."/>
            <person name="Hauser L."/>
            <person name="Vogl K."/>
            <person name="Liu Z."/>
            <person name="Imhoff J."/>
            <person name="Thiel V."/>
            <person name="Frigaard N.-U."/>
            <person name="Bryant D.A."/>
            <person name="Woyke T.J."/>
        </authorList>
    </citation>
    <scope>NUCLEOTIDE SEQUENCE [LARGE SCALE GENOMIC DNA]</scope>
    <source>
        <strain evidence="3 4">AZ1</strain>
    </source>
</reference>
<keyword evidence="1" id="KW-0732">Signal</keyword>
<feature type="domain" description="CNP1-like uncharacterised" evidence="2">
    <location>
        <begin position="69"/>
        <end position="205"/>
    </location>
</feature>
<sequence length="219" mass="24754">MPPVRADSTPRDAYRIIDCIMILSAIDSAMRRLPSLALCLLLLTSQTTLAGENAFVNDPEPPGPSNFKEGTPWTEIQRPLPPWPKDSDLVEFQVDSPTKQPFRFYIDAAHLEIGADEVVHYTLVAEASNGARNLSVEGLRCTPRGKYKIYAFGAAKRFTPIEGADWQPLSFEPSEHYRADLWRYHFCIPRAFKPRPKKDMLRSLRGHIAPRQNSGFLTD</sequence>
<dbReference type="Pfam" id="PF08750">
    <property type="entry name" value="CNP1"/>
    <property type="match status" value="1"/>
</dbReference>
<gene>
    <name evidence="3" type="ORF">ThidrDRAFT_1302</name>
</gene>
<dbReference type="InterPro" id="IPR014861">
    <property type="entry name" value="CNP1-like_dom"/>
</dbReference>
<evidence type="ECO:0000313" key="4">
    <source>
        <dbReference type="Proteomes" id="UP000004200"/>
    </source>
</evidence>
<feature type="signal peptide" evidence="1">
    <location>
        <begin position="1"/>
        <end position="50"/>
    </location>
</feature>
<evidence type="ECO:0000259" key="2">
    <source>
        <dbReference type="Pfam" id="PF08750"/>
    </source>
</evidence>
<feature type="chain" id="PRO_5003428219" description="CNP1-like uncharacterized domain-containing protein" evidence="1">
    <location>
        <begin position="51"/>
        <end position="219"/>
    </location>
</feature>
<comment type="caution">
    <text evidence="3">The sequence shown here is derived from an EMBL/GenBank/DDBJ whole genome shotgun (WGS) entry which is preliminary data.</text>
</comment>
<accession>G2DYU3</accession>
<dbReference type="Proteomes" id="UP000004200">
    <property type="component" value="Unassembled WGS sequence"/>
</dbReference>
<evidence type="ECO:0000256" key="1">
    <source>
        <dbReference type="SAM" id="SignalP"/>
    </source>
</evidence>
<dbReference type="STRING" id="765913.ThidrDRAFT_1302"/>
<keyword evidence="4" id="KW-1185">Reference proteome</keyword>
<proteinExistence type="predicted"/>
<evidence type="ECO:0000313" key="3">
    <source>
        <dbReference type="EMBL" id="EGV32452.1"/>
    </source>
</evidence>
<organism evidence="3 4">
    <name type="scientific">Thiorhodococcus drewsii AZ1</name>
    <dbReference type="NCBI Taxonomy" id="765913"/>
    <lineage>
        <taxon>Bacteria</taxon>
        <taxon>Pseudomonadati</taxon>
        <taxon>Pseudomonadota</taxon>
        <taxon>Gammaproteobacteria</taxon>
        <taxon>Chromatiales</taxon>
        <taxon>Chromatiaceae</taxon>
        <taxon>Thiorhodococcus</taxon>
    </lineage>
</organism>